<keyword evidence="1" id="KW-0479">Metal-binding</keyword>
<keyword evidence="6" id="KW-1185">Reference proteome</keyword>
<organism evidence="5 6">
    <name type="scientific">Jimgerdemannia flammicorona</name>
    <dbReference type="NCBI Taxonomy" id="994334"/>
    <lineage>
        <taxon>Eukaryota</taxon>
        <taxon>Fungi</taxon>
        <taxon>Fungi incertae sedis</taxon>
        <taxon>Mucoromycota</taxon>
        <taxon>Mucoromycotina</taxon>
        <taxon>Endogonomycetes</taxon>
        <taxon>Endogonales</taxon>
        <taxon>Endogonaceae</taxon>
        <taxon>Jimgerdemannia</taxon>
    </lineage>
</organism>
<dbReference type="EMBL" id="RBNJ01012482">
    <property type="protein sequence ID" value="RUS25624.1"/>
    <property type="molecule type" value="Genomic_DNA"/>
</dbReference>
<dbReference type="GO" id="GO:0030145">
    <property type="term" value="F:manganese ion binding"/>
    <property type="evidence" value="ECO:0007669"/>
    <property type="project" value="TreeGrafter"/>
</dbReference>
<evidence type="ECO:0000256" key="2">
    <source>
        <dbReference type="ARBA" id="ARBA00022801"/>
    </source>
</evidence>
<evidence type="ECO:0000256" key="3">
    <source>
        <dbReference type="ARBA" id="ARBA00023211"/>
    </source>
</evidence>
<dbReference type="PANTHER" id="PTHR43782:SF3">
    <property type="entry name" value="ARGINASE"/>
    <property type="match status" value="1"/>
</dbReference>
<comment type="similarity">
    <text evidence="4">Belongs to the arginase family.</text>
</comment>
<keyword evidence="2" id="KW-0378">Hydrolase</keyword>
<dbReference type="Proteomes" id="UP000274822">
    <property type="component" value="Unassembled WGS sequence"/>
</dbReference>
<dbReference type="SUPFAM" id="SSF52768">
    <property type="entry name" value="Arginase/deacetylase"/>
    <property type="match status" value="1"/>
</dbReference>
<sequence>MPEQVYKFLKSNTVGIIGVPFSGGQVRRVARYEEGVEEGPVRLVEAGLIDQLKSMDWAVDFEDLRVNVSSRPPHDPDSGKLKRPRYVSAVTKAVAEQVKAQASRGNMVLTLGGDHSIAIGTVAGIFTTYPEACLIWIDAHA</sequence>
<accession>A0A433Q760</accession>
<keyword evidence="3" id="KW-0464">Manganese</keyword>
<protein>
    <submittedName>
        <fullName evidence="5">Arginase type II</fullName>
    </submittedName>
</protein>
<dbReference type="InterPro" id="IPR023696">
    <property type="entry name" value="Ureohydrolase_dom_sf"/>
</dbReference>
<feature type="non-terminal residue" evidence="5">
    <location>
        <position position="141"/>
    </location>
</feature>
<gene>
    <name evidence="5" type="ORF">BC938DRAFT_471871</name>
</gene>
<dbReference type="Gene3D" id="3.40.800.10">
    <property type="entry name" value="Ureohydrolase domain"/>
    <property type="match status" value="1"/>
</dbReference>
<name>A0A433Q760_9FUNG</name>
<dbReference type="InterPro" id="IPR006035">
    <property type="entry name" value="Ureohydrolase"/>
</dbReference>
<dbReference type="GO" id="GO:0005829">
    <property type="term" value="C:cytosol"/>
    <property type="evidence" value="ECO:0007669"/>
    <property type="project" value="TreeGrafter"/>
</dbReference>
<dbReference type="GO" id="GO:0005634">
    <property type="term" value="C:nucleus"/>
    <property type="evidence" value="ECO:0007669"/>
    <property type="project" value="TreeGrafter"/>
</dbReference>
<dbReference type="PRINTS" id="PR00116">
    <property type="entry name" value="ARGINASE"/>
</dbReference>
<dbReference type="PROSITE" id="PS51409">
    <property type="entry name" value="ARGINASE_2"/>
    <property type="match status" value="1"/>
</dbReference>
<evidence type="ECO:0000313" key="6">
    <source>
        <dbReference type="Proteomes" id="UP000274822"/>
    </source>
</evidence>
<dbReference type="PANTHER" id="PTHR43782">
    <property type="entry name" value="ARGINASE"/>
    <property type="match status" value="1"/>
</dbReference>
<dbReference type="GO" id="GO:0004053">
    <property type="term" value="F:arginase activity"/>
    <property type="evidence" value="ECO:0007669"/>
    <property type="project" value="TreeGrafter"/>
</dbReference>
<evidence type="ECO:0000313" key="5">
    <source>
        <dbReference type="EMBL" id="RUS25624.1"/>
    </source>
</evidence>
<dbReference type="Pfam" id="PF00491">
    <property type="entry name" value="Arginase"/>
    <property type="match status" value="1"/>
</dbReference>
<evidence type="ECO:0000256" key="1">
    <source>
        <dbReference type="ARBA" id="ARBA00022723"/>
    </source>
</evidence>
<evidence type="ECO:0000256" key="4">
    <source>
        <dbReference type="PROSITE-ProRule" id="PRU00742"/>
    </source>
</evidence>
<dbReference type="AlphaFoldDB" id="A0A433Q760"/>
<comment type="caution">
    <text evidence="5">The sequence shown here is derived from an EMBL/GenBank/DDBJ whole genome shotgun (WGS) entry which is preliminary data.</text>
</comment>
<proteinExistence type="inferred from homology"/>
<reference evidence="5 6" key="1">
    <citation type="journal article" date="2018" name="New Phytol.">
        <title>Phylogenomics of Endogonaceae and evolution of mycorrhizas within Mucoromycota.</title>
        <authorList>
            <person name="Chang Y."/>
            <person name="Desiro A."/>
            <person name="Na H."/>
            <person name="Sandor L."/>
            <person name="Lipzen A."/>
            <person name="Clum A."/>
            <person name="Barry K."/>
            <person name="Grigoriev I.V."/>
            <person name="Martin F.M."/>
            <person name="Stajich J.E."/>
            <person name="Smith M.E."/>
            <person name="Bonito G."/>
            <person name="Spatafora J.W."/>
        </authorList>
    </citation>
    <scope>NUCLEOTIDE SEQUENCE [LARGE SCALE GENOMIC DNA]</scope>
    <source>
        <strain evidence="5 6">AD002</strain>
    </source>
</reference>